<dbReference type="InterPro" id="IPR029039">
    <property type="entry name" value="Flavoprotein-like_sf"/>
</dbReference>
<dbReference type="InterPro" id="IPR005025">
    <property type="entry name" value="FMN_Rdtase-like_dom"/>
</dbReference>
<dbReference type="GO" id="GO:0016491">
    <property type="term" value="F:oxidoreductase activity"/>
    <property type="evidence" value="ECO:0007669"/>
    <property type="project" value="InterPro"/>
</dbReference>
<sequence length="184" mass="21382">MKITVVSGSTRENSNSEWLANRLIEGHEVDWLKLREYKIHPIVDQRHTPGGFTLVDDDYDTLIKQVVNSDLIVFATPLYWYGMSGLMKNFIDRWSQSLRDTTFDFRQAMEGKRCFLLIVGGNQVHLKALPLVQQFQLIFEFMKIDFKGYLIGQGSKPGEVKLDHRGLAELGVWREKFQLWADEN</sequence>
<dbReference type="Proteomes" id="UP000184476">
    <property type="component" value="Unassembled WGS sequence"/>
</dbReference>
<keyword evidence="1" id="KW-0285">Flavoprotein</keyword>
<dbReference type="SUPFAM" id="SSF52218">
    <property type="entry name" value="Flavoproteins"/>
    <property type="match status" value="1"/>
</dbReference>
<name>A0A1M4W994_9BACL</name>
<evidence type="ECO:0000313" key="5">
    <source>
        <dbReference type="Proteomes" id="UP000184476"/>
    </source>
</evidence>
<evidence type="ECO:0000256" key="1">
    <source>
        <dbReference type="ARBA" id="ARBA00022630"/>
    </source>
</evidence>
<dbReference type="OrthoDB" id="9805976at2"/>
<dbReference type="STRING" id="112248.SAMN05444392_103105"/>
<dbReference type="Pfam" id="PF03358">
    <property type="entry name" value="FMN_red"/>
    <property type="match status" value="1"/>
</dbReference>
<dbReference type="RefSeq" id="WP_073154201.1">
    <property type="nucleotide sequence ID" value="NZ_FQVL01000003.1"/>
</dbReference>
<dbReference type="PANTHER" id="PTHR43278">
    <property type="entry name" value="NAD(P)H-DEPENDENT FMN-CONTAINING OXIDOREDUCTASE YWQN-RELATED"/>
    <property type="match status" value="1"/>
</dbReference>
<protein>
    <submittedName>
        <fullName evidence="4">Multimeric flavodoxin WrbA</fullName>
    </submittedName>
</protein>
<evidence type="ECO:0000313" key="4">
    <source>
        <dbReference type="EMBL" id="SHE77777.1"/>
    </source>
</evidence>
<dbReference type="InterPro" id="IPR051796">
    <property type="entry name" value="ISF_SsuE-like"/>
</dbReference>
<proteinExistence type="predicted"/>
<dbReference type="PANTHER" id="PTHR43278:SF4">
    <property type="entry name" value="NAD(P)H-DEPENDENT FMN-CONTAINING OXIDOREDUCTASE YWQN-RELATED"/>
    <property type="match status" value="1"/>
</dbReference>
<dbReference type="AlphaFoldDB" id="A0A1M4W994"/>
<dbReference type="EMBL" id="FQVL01000003">
    <property type="protein sequence ID" value="SHE77777.1"/>
    <property type="molecule type" value="Genomic_DNA"/>
</dbReference>
<reference evidence="4 5" key="1">
    <citation type="submission" date="2016-11" db="EMBL/GenBank/DDBJ databases">
        <authorList>
            <person name="Jaros S."/>
            <person name="Januszkiewicz K."/>
            <person name="Wedrychowicz H."/>
        </authorList>
    </citation>
    <scope>NUCLEOTIDE SEQUENCE [LARGE SCALE GENOMIC DNA]</scope>
    <source>
        <strain evidence="4 5">DSM 44666</strain>
    </source>
</reference>
<feature type="domain" description="NADPH-dependent FMN reductase-like" evidence="3">
    <location>
        <begin position="1"/>
        <end position="126"/>
    </location>
</feature>
<keyword evidence="2" id="KW-0288">FMN</keyword>
<keyword evidence="5" id="KW-1185">Reference proteome</keyword>
<evidence type="ECO:0000256" key="2">
    <source>
        <dbReference type="ARBA" id="ARBA00022643"/>
    </source>
</evidence>
<evidence type="ECO:0000259" key="3">
    <source>
        <dbReference type="Pfam" id="PF03358"/>
    </source>
</evidence>
<gene>
    <name evidence="4" type="ORF">SAMN05444392_103105</name>
</gene>
<accession>A0A1M4W994</accession>
<dbReference type="Gene3D" id="3.40.50.360">
    <property type="match status" value="1"/>
</dbReference>
<organism evidence="4 5">
    <name type="scientific">Seinonella peptonophila</name>
    <dbReference type="NCBI Taxonomy" id="112248"/>
    <lineage>
        <taxon>Bacteria</taxon>
        <taxon>Bacillati</taxon>
        <taxon>Bacillota</taxon>
        <taxon>Bacilli</taxon>
        <taxon>Bacillales</taxon>
        <taxon>Thermoactinomycetaceae</taxon>
        <taxon>Seinonella</taxon>
    </lineage>
</organism>